<keyword evidence="8 9" id="KW-0456">Lyase</keyword>
<evidence type="ECO:0000256" key="7">
    <source>
        <dbReference type="ARBA" id="ARBA00023061"/>
    </source>
</evidence>
<protein>
    <recommendedName>
        <fullName evidence="5 9">Alpha-acetolactate decarboxylase</fullName>
        <ecNumber evidence="4 9">4.1.1.5</ecNumber>
    </recommendedName>
</protein>
<dbReference type="Gene3D" id="3.30.1330.80">
    <property type="entry name" value="Hypothetical protein, similar to alpha- acetolactate decarboxylase, domain 2"/>
    <property type="match status" value="2"/>
</dbReference>
<dbReference type="SUPFAM" id="SSF117856">
    <property type="entry name" value="AF0104/ALDC/Ptd012-like"/>
    <property type="match status" value="1"/>
</dbReference>
<proteinExistence type="inferred from homology"/>
<dbReference type="PANTHER" id="PTHR35524">
    <property type="entry name" value="ALPHA-ACETOLACTATE DECARBOXYLASE"/>
    <property type="match status" value="1"/>
</dbReference>
<evidence type="ECO:0000313" key="10">
    <source>
        <dbReference type="EMBL" id="SDZ63815.1"/>
    </source>
</evidence>
<dbReference type="RefSeq" id="WP_090803147.1">
    <property type="nucleotide sequence ID" value="NZ_BOND01000029.1"/>
</dbReference>
<sequence length="256" mass="27990">MDSEAYGRFRAWGRAMIHDGHADEIYQTSTMGALLDGLYDGDVTIAELLRHGNFGLGTFNHLDGEMVVLGGTCHHLRADGSARVAEPTDLTPFATVTWFRPETTLRVTDPIDRKDLLDRIDRALPTTNLTAAVHVTGHFDAVETRTVMEQKPPYPPLTKATEGQAVTTFRDVDGDLAGFRSPAYEQGISVPGYHLHFLTADRDHGGHDLDFTLVEGEVRVATETELHLSLPRTAAFANANLSPDNIAGQIRQTEGG</sequence>
<evidence type="ECO:0000256" key="3">
    <source>
        <dbReference type="ARBA" id="ARBA00007106"/>
    </source>
</evidence>
<dbReference type="GO" id="GO:0045151">
    <property type="term" value="P:acetoin biosynthetic process"/>
    <property type="evidence" value="ECO:0007669"/>
    <property type="project" value="UniProtKB-UniRule"/>
</dbReference>
<accession>A0A1H3UPK9</accession>
<dbReference type="PANTHER" id="PTHR35524:SF1">
    <property type="entry name" value="ALPHA-ACETOLACTATE DECARBOXYLASE"/>
    <property type="match status" value="1"/>
</dbReference>
<comment type="catalytic activity">
    <reaction evidence="1 9">
        <text>(2S)-2-acetolactate + H(+) = (R)-acetoin + CO2</text>
        <dbReference type="Rhea" id="RHEA:21580"/>
        <dbReference type="ChEBI" id="CHEBI:15378"/>
        <dbReference type="ChEBI" id="CHEBI:15686"/>
        <dbReference type="ChEBI" id="CHEBI:16526"/>
        <dbReference type="ChEBI" id="CHEBI:58476"/>
        <dbReference type="EC" id="4.1.1.5"/>
    </reaction>
</comment>
<evidence type="ECO:0000313" key="11">
    <source>
        <dbReference type="Proteomes" id="UP000199632"/>
    </source>
</evidence>
<evidence type="ECO:0000256" key="4">
    <source>
        <dbReference type="ARBA" id="ARBA00013204"/>
    </source>
</evidence>
<dbReference type="Proteomes" id="UP000199632">
    <property type="component" value="Unassembled WGS sequence"/>
</dbReference>
<dbReference type="OrthoDB" id="8612680at2"/>
<dbReference type="STRING" id="137265.SAMN05421684_7600"/>
<dbReference type="EMBL" id="FNQB01000005">
    <property type="protein sequence ID" value="SDZ63815.1"/>
    <property type="molecule type" value="Genomic_DNA"/>
</dbReference>
<evidence type="ECO:0000256" key="2">
    <source>
        <dbReference type="ARBA" id="ARBA00005170"/>
    </source>
</evidence>
<keyword evidence="7 9" id="KW-0005">Acetoin biosynthesis</keyword>
<dbReference type="EC" id="4.1.1.5" evidence="4 9"/>
<dbReference type="CDD" id="cd17299">
    <property type="entry name" value="acetolactate_decarboxylase"/>
    <property type="match status" value="1"/>
</dbReference>
<dbReference type="InterPro" id="IPR005128">
    <property type="entry name" value="Acetolactate_a_deCO2ase"/>
</dbReference>
<evidence type="ECO:0000256" key="5">
    <source>
        <dbReference type="ARBA" id="ARBA00020164"/>
    </source>
</evidence>
<dbReference type="PIRSF" id="PIRSF001332">
    <property type="entry name" value="Acetolac_decarb"/>
    <property type="match status" value="1"/>
</dbReference>
<comment type="pathway">
    <text evidence="2 9">Polyol metabolism; (R,R)-butane-2,3-diol biosynthesis; (R,R)-butane-2,3-diol from pyruvate: step 2/3.</text>
</comment>
<dbReference type="Pfam" id="PF03306">
    <property type="entry name" value="AAL_decarboxy"/>
    <property type="match status" value="1"/>
</dbReference>
<name>A0A1H3UPK9_9ACTN</name>
<evidence type="ECO:0000256" key="8">
    <source>
        <dbReference type="ARBA" id="ARBA00023239"/>
    </source>
</evidence>
<dbReference type="NCBIfam" id="TIGR01252">
    <property type="entry name" value="acetolac_decarb"/>
    <property type="match status" value="1"/>
</dbReference>
<keyword evidence="11" id="KW-1185">Reference proteome</keyword>
<evidence type="ECO:0000256" key="1">
    <source>
        <dbReference type="ARBA" id="ARBA00001784"/>
    </source>
</evidence>
<organism evidence="10 11">
    <name type="scientific">Asanoa ishikariensis</name>
    <dbReference type="NCBI Taxonomy" id="137265"/>
    <lineage>
        <taxon>Bacteria</taxon>
        <taxon>Bacillati</taxon>
        <taxon>Actinomycetota</taxon>
        <taxon>Actinomycetes</taxon>
        <taxon>Micromonosporales</taxon>
        <taxon>Micromonosporaceae</taxon>
        <taxon>Asanoa</taxon>
    </lineage>
</organism>
<evidence type="ECO:0000256" key="9">
    <source>
        <dbReference type="PIRNR" id="PIRNR001332"/>
    </source>
</evidence>
<comment type="similarity">
    <text evidence="3 9">Belongs to the alpha-acetolactate decarboxylase family.</text>
</comment>
<reference evidence="11" key="1">
    <citation type="submission" date="2016-10" db="EMBL/GenBank/DDBJ databases">
        <authorList>
            <person name="Varghese N."/>
            <person name="Submissions S."/>
        </authorList>
    </citation>
    <scope>NUCLEOTIDE SEQUENCE [LARGE SCALE GENOMIC DNA]</scope>
    <source>
        <strain evidence="11">DSM 44718</strain>
    </source>
</reference>
<evidence type="ECO:0000256" key="6">
    <source>
        <dbReference type="ARBA" id="ARBA00022793"/>
    </source>
</evidence>
<dbReference type="AlphaFoldDB" id="A0A1H3UPK9"/>
<dbReference type="GO" id="GO:0047605">
    <property type="term" value="F:acetolactate decarboxylase activity"/>
    <property type="evidence" value="ECO:0007669"/>
    <property type="project" value="UniProtKB-UniRule"/>
</dbReference>
<gene>
    <name evidence="10" type="ORF">SAMN05421684_7600</name>
</gene>
<keyword evidence="6 9" id="KW-0210">Decarboxylase</keyword>
<dbReference type="UniPathway" id="UPA00626">
    <property type="reaction ID" value="UER00678"/>
</dbReference>